<dbReference type="SUPFAM" id="SSF49265">
    <property type="entry name" value="Fibronectin type III"/>
    <property type="match status" value="1"/>
</dbReference>
<name>A0A521F725_9SPHI</name>
<accession>A0A521F725</accession>
<keyword evidence="5" id="KW-1185">Reference proteome</keyword>
<feature type="signal peptide" evidence="1">
    <location>
        <begin position="1"/>
        <end position="20"/>
    </location>
</feature>
<evidence type="ECO:0000259" key="2">
    <source>
        <dbReference type="PROSITE" id="PS50268"/>
    </source>
</evidence>
<feature type="domain" description="Fibronectin type-III" evidence="3">
    <location>
        <begin position="1422"/>
        <end position="1515"/>
    </location>
</feature>
<dbReference type="InterPro" id="IPR036116">
    <property type="entry name" value="FN3_sf"/>
</dbReference>
<organism evidence="4 5">
    <name type="scientific">Pedobacter westerhofensis</name>
    <dbReference type="NCBI Taxonomy" id="425512"/>
    <lineage>
        <taxon>Bacteria</taxon>
        <taxon>Pseudomonadati</taxon>
        <taxon>Bacteroidota</taxon>
        <taxon>Sphingobacteriia</taxon>
        <taxon>Sphingobacteriales</taxon>
        <taxon>Sphingobacteriaceae</taxon>
        <taxon>Pedobacter</taxon>
    </lineage>
</organism>
<dbReference type="InterPro" id="IPR002126">
    <property type="entry name" value="Cadherin-like_dom"/>
</dbReference>
<feature type="domain" description="Cadherin" evidence="2">
    <location>
        <begin position="1861"/>
        <end position="1951"/>
    </location>
</feature>
<evidence type="ECO:0000313" key="4">
    <source>
        <dbReference type="EMBL" id="SMO91979.1"/>
    </source>
</evidence>
<dbReference type="SUPFAM" id="SSF49299">
    <property type="entry name" value="PKD domain"/>
    <property type="match status" value="1"/>
</dbReference>
<dbReference type="EMBL" id="FXTN01000010">
    <property type="protein sequence ID" value="SMO91979.1"/>
    <property type="molecule type" value="Genomic_DNA"/>
</dbReference>
<dbReference type="OrthoDB" id="355609at2"/>
<dbReference type="Pfam" id="PF18676">
    <property type="entry name" value="MBG_2"/>
    <property type="match status" value="3"/>
</dbReference>
<proteinExistence type="predicted"/>
<dbReference type="Gene3D" id="3.30.160.710">
    <property type="match status" value="1"/>
</dbReference>
<dbReference type="SMART" id="SM00112">
    <property type="entry name" value="CA"/>
    <property type="match status" value="1"/>
</dbReference>
<dbReference type="GO" id="GO:0016020">
    <property type="term" value="C:membrane"/>
    <property type="evidence" value="ECO:0007669"/>
    <property type="project" value="InterPro"/>
</dbReference>
<dbReference type="Proteomes" id="UP000320300">
    <property type="component" value="Unassembled WGS sequence"/>
</dbReference>
<dbReference type="SUPFAM" id="SSF49313">
    <property type="entry name" value="Cadherin-like"/>
    <property type="match status" value="1"/>
</dbReference>
<protein>
    <submittedName>
        <fullName evidence="4">Gliding motility-associated C-terminal domain-containing protein</fullName>
    </submittedName>
</protein>
<keyword evidence="1" id="KW-0732">Signal</keyword>
<dbReference type="GO" id="GO:0007156">
    <property type="term" value="P:homophilic cell adhesion via plasma membrane adhesion molecules"/>
    <property type="evidence" value="ECO:0007669"/>
    <property type="project" value="InterPro"/>
</dbReference>
<dbReference type="NCBIfam" id="TIGR04131">
    <property type="entry name" value="Bac_Flav_CTERM"/>
    <property type="match status" value="1"/>
</dbReference>
<evidence type="ECO:0000313" key="5">
    <source>
        <dbReference type="Proteomes" id="UP000320300"/>
    </source>
</evidence>
<dbReference type="InterPro" id="IPR003961">
    <property type="entry name" value="FN3_dom"/>
</dbReference>
<dbReference type="PROSITE" id="PS50268">
    <property type="entry name" value="CADHERIN_2"/>
    <property type="match status" value="1"/>
</dbReference>
<dbReference type="RefSeq" id="WP_142529950.1">
    <property type="nucleotide sequence ID" value="NZ_CBCSJO010000010.1"/>
</dbReference>
<dbReference type="PROSITE" id="PS50853">
    <property type="entry name" value="FN3"/>
    <property type="match status" value="1"/>
</dbReference>
<dbReference type="Pfam" id="PF00041">
    <property type="entry name" value="fn3"/>
    <property type="match status" value="1"/>
</dbReference>
<dbReference type="SMART" id="SM00089">
    <property type="entry name" value="PKD"/>
    <property type="match status" value="2"/>
</dbReference>
<evidence type="ECO:0000259" key="3">
    <source>
        <dbReference type="PROSITE" id="PS50853"/>
    </source>
</evidence>
<dbReference type="Pfam" id="PF13585">
    <property type="entry name" value="CHU_C"/>
    <property type="match status" value="1"/>
</dbReference>
<dbReference type="InterPro" id="IPR013783">
    <property type="entry name" value="Ig-like_fold"/>
</dbReference>
<gene>
    <name evidence="4" type="ORF">SAMN06265348_110247</name>
</gene>
<dbReference type="InterPro" id="IPR041286">
    <property type="entry name" value="MBG_2"/>
</dbReference>
<evidence type="ECO:0000256" key="1">
    <source>
        <dbReference type="SAM" id="SignalP"/>
    </source>
</evidence>
<dbReference type="SMART" id="SM00060">
    <property type="entry name" value="FN3"/>
    <property type="match status" value="1"/>
</dbReference>
<feature type="chain" id="PRO_5021798620" evidence="1">
    <location>
        <begin position="21"/>
        <end position="2222"/>
    </location>
</feature>
<dbReference type="InterPro" id="IPR035986">
    <property type="entry name" value="PKD_dom_sf"/>
</dbReference>
<dbReference type="InterPro" id="IPR015919">
    <property type="entry name" value="Cadherin-like_sf"/>
</dbReference>
<dbReference type="CDD" id="cd00063">
    <property type="entry name" value="FN3"/>
    <property type="match status" value="1"/>
</dbReference>
<dbReference type="InterPro" id="IPR022409">
    <property type="entry name" value="PKD/Chitinase_dom"/>
</dbReference>
<dbReference type="InterPro" id="IPR026341">
    <property type="entry name" value="T9SS_type_B"/>
</dbReference>
<dbReference type="Gene3D" id="2.60.40.10">
    <property type="entry name" value="Immunoglobulins"/>
    <property type="match status" value="2"/>
</dbReference>
<reference evidence="4 5" key="1">
    <citation type="submission" date="2017-05" db="EMBL/GenBank/DDBJ databases">
        <authorList>
            <person name="Varghese N."/>
            <person name="Submissions S."/>
        </authorList>
    </citation>
    <scope>NUCLEOTIDE SEQUENCE [LARGE SCALE GENOMIC DNA]</scope>
    <source>
        <strain evidence="4 5">DSM 19036</strain>
    </source>
</reference>
<sequence>MKKYYLLTVLLFFIAFNAGAQVTTNFSGTLNTSQVYTRPDLVVDNPGDPNNYTRQLLPADLKAGSGTYNYYFQSFIPAVSGVYSSIRVNSANLTLDDNGNIDDTYLYIYSGNFVPSSPLTNIIRANDDETNLTLRSAVTNVTLTAGQTYYLVLTSFTVNQTGTLDFTITGPGSVAVGQTTVSSITRASANPSSQSTVNYTATFAGAVSGVDASDFTLVPLTGTATGTVGTPTGSGNIWTVPVNSITGDGTFKLNFTGLSGVMPNVTTAYTTGEVYTIDRTAPTISTVTSTASNGTYVLGNTIPITVAFSENVTVTGTPVIALNSGGTASYASGSGTGTLTFNYVVGSGQSAADLDYTTTTALSLAGGTIRDAAANNASLILPTVGGANSIGGQKNIVVDGLPPTITSVAVPANATYRTGQNLDFTLNLSEGVTVNTGGGIPYIGITLNTGGAVQATYLSGSGTAALSFRYTVAAGNEDNDGIVLAGTTTLNGGTIRDAAGNDLSLTLSGVGSTTAILIDGIAPAVNSINRVSAASTNASSVDYTLSFSENVTGVDISDFTLTTTGTAAGTVASVSPVSASVYTVNINTITGTGTLRLDLENTGTGIMDAATNAITTGYTSGQVYTIDRVAPVIATVAVPANAVYSAGQNLDFTLNFNEPVTVTGAPQLGLTLNSGTVLATYLSGSGSSSLIFRYTVVTGNTDNDGILLDAAAALNGGTIQDALTNNATLTLNGVPLTSGILIDAVAPTITSVGVPANATYGTAQNLDFTVTLSEPVTVNAGAGNPYIGLSLNTGGTVQAAYLSGSGSSALTFRYTVAAGNMDNDGIVLASTVTLNGGTIKDAAGNNLTLALASVGSTAAVNVDGTAPSVNTIARVGGAGVTNAASVDYTVTFSENVTGFDTGDLSLTSSGTAAGTLAAVTPVSASVYIITVNALSGAGTLRLDLNNTGTVITDIANNAISAGFTAGEVYTIDRVVPVITSVAVPASATWLAGQNLDFSLNFNKAVTVTGTPQLALTLNTGGTVQAAYLSGSGSNALVFRYTVNTGDLDNDGISLAAAATLNGGSIRDNATNDAGLTLSGVPPTTGILIDAVVPVITSVNVPANATYGIGQHLDFTVNLTENIILNTAGGIPSLDLTLNTGGTVQASYLSGNNTTALTFRYTVAAGNADNDGIVLATAIALNGGTVKDAAGNNLSTALQNAGSTAAVNVDGTAPAVNAIARAGGAGTTNAASVDYTVTFSENISGVDISDLSLTTTGTAAGTVAAISPVSGSVYTVSVNTITGAGTLRLDLKNTGTGIIDAGANPISGGFTAGEVYTIDRIIPALTAVNILSNNAQPTKAKAGDIITLTFTSAETIQTPVLTINGNAPTSLTSTGNNWTATYMLTANDTEGLVPFNISFTDLANNAGVPVTAGTGSVLFDRTPPAIPGGLAAVSGDTQIQLSWNAGTDADLASYRILSGTSPEPTVVLSNIPAGTTSYTHTGLSNGVAYYYKIQAFDQTGNSSAASADVTAIPKANQVITFNPVTAKTYGDADFILGAVNSSAALPVTYTVADPAIVLITGNTAKILKSGSTTITATQEGNSSFNPAAAVQRALTVNQKDLVIVNNNRSKVYGSTLGNTDFTGSITGVVNNDNITVSRNSTGAAAAAVVGTYPVSGTLADPDSKLSNYNLSNPTALLTVTQKPLTITASNQTKTYGDALTFTGTEFTSLGLVNGDLISSLSISSPGATATATVAGSPYVIIPASAAGTGLSNYTLAYVNGTLTVNQKGLVITADNKEKFAGTANPPLTASFSGLVNGETRTVLTTQPVLSTTAIQSSPIGNYPITAGSAAAANYVISYVNGALSVKAAAPTDISLSLSAFYENQPSGTNAGLLSATSDDPAATFSYSLIGGSGDTDNSLFSISGTNVLSTASLNYEQKAVYSIRVRVTTQYGFTLDKAFSINLSDVNEIPALDAVTNQVLCYTSAKQDISLTGISSGPETAQTTTVTAISSTDLIQNISVTKNGAANATLSYRIKDGAAGTATITVTVKDNGGIANGGTDTYTRSFTITVNALPVIAITANLGTEISKGKTVLLTATGGTSYSWATGNGIISGQQTATLTVRPSITTTYTVTVTNASGCTEQKTITLNVLDDFKTLDATNIVTPNGDGQNDFWLIRNIDLYPNNEVKVFDKAGRIVFSQKHYQNTWDATVNGSPLSEGTYYYIVDFGEGKGRLKGFITIIRRQ</sequence>
<dbReference type="CDD" id="cd11304">
    <property type="entry name" value="Cadherin_repeat"/>
    <property type="match status" value="1"/>
</dbReference>
<dbReference type="Gene3D" id="2.60.40.60">
    <property type="entry name" value="Cadherins"/>
    <property type="match status" value="1"/>
</dbReference>
<dbReference type="GO" id="GO:0005509">
    <property type="term" value="F:calcium ion binding"/>
    <property type="evidence" value="ECO:0007669"/>
    <property type="project" value="InterPro"/>
</dbReference>